<dbReference type="RefSeq" id="WP_107684573.1">
    <property type="nucleotide sequence ID" value="NZ_PZKL01000045.1"/>
</dbReference>
<reference evidence="1 2" key="1">
    <citation type="submission" date="2018-03" db="EMBL/GenBank/DDBJ databases">
        <title>Aeromonas veronii whole genome sequencing and analysis.</title>
        <authorList>
            <person name="Xie H."/>
            <person name="Liu T."/>
            <person name="Wang K."/>
        </authorList>
    </citation>
    <scope>NUCLEOTIDE SEQUENCE [LARGE SCALE GENOMIC DNA]</scope>
    <source>
        <strain evidence="1 2">XH.VA.1</strain>
    </source>
</reference>
<organism evidence="1 2">
    <name type="scientific">Aeromonas veronii</name>
    <dbReference type="NCBI Taxonomy" id="654"/>
    <lineage>
        <taxon>Bacteria</taxon>
        <taxon>Pseudomonadati</taxon>
        <taxon>Pseudomonadota</taxon>
        <taxon>Gammaproteobacteria</taxon>
        <taxon>Aeromonadales</taxon>
        <taxon>Aeromonadaceae</taxon>
        <taxon>Aeromonas</taxon>
    </lineage>
</organism>
<comment type="caution">
    <text evidence="1">The sequence shown here is derived from an EMBL/GenBank/DDBJ whole genome shotgun (WGS) entry which is preliminary data.</text>
</comment>
<dbReference type="Proteomes" id="UP000241986">
    <property type="component" value="Unassembled WGS sequence"/>
</dbReference>
<name>A0A2T4MWH0_AERVE</name>
<gene>
    <name evidence="1" type="ORF">DAA48_21145</name>
</gene>
<evidence type="ECO:0000313" key="2">
    <source>
        <dbReference type="Proteomes" id="UP000241986"/>
    </source>
</evidence>
<accession>A0A2T4MWH0</accession>
<dbReference type="AlphaFoldDB" id="A0A2T4MWH0"/>
<proteinExistence type="predicted"/>
<protein>
    <submittedName>
        <fullName evidence="1">Uncharacterized protein</fullName>
    </submittedName>
</protein>
<evidence type="ECO:0000313" key="1">
    <source>
        <dbReference type="EMBL" id="PTH78948.1"/>
    </source>
</evidence>
<dbReference type="EMBL" id="PZKL01000045">
    <property type="protein sequence ID" value="PTH78948.1"/>
    <property type="molecule type" value="Genomic_DNA"/>
</dbReference>
<sequence length="104" mass="11709">MSDIDEGMQLLCGACSATLEPLNADEHGNVISWSHRKNDCPWSEYEGLNKDQIMSIGLNAVINPFVSMTNEDIIKFARNLMENKVSFSELIPPFHQQPEDKQKG</sequence>